<feature type="transmembrane region" description="Helical" evidence="1">
    <location>
        <begin position="60"/>
        <end position="85"/>
    </location>
</feature>
<dbReference type="HOGENOM" id="CLU_127111_0_0_6"/>
<evidence type="ECO:0008006" key="3">
    <source>
        <dbReference type="Google" id="ProtNLM"/>
    </source>
</evidence>
<name>B1J8W5_PSEPW</name>
<gene>
    <name evidence="2" type="ordered locus">PputW619_2515</name>
</gene>
<keyword evidence="1" id="KW-1133">Transmembrane helix</keyword>
<proteinExistence type="predicted"/>
<keyword evidence="1" id="KW-0472">Membrane</keyword>
<dbReference type="AlphaFoldDB" id="B1J8W5"/>
<dbReference type="EMBL" id="CP000949">
    <property type="protein sequence ID" value="ACA73015.1"/>
    <property type="molecule type" value="Genomic_DNA"/>
</dbReference>
<dbReference type="STRING" id="390235.PputW619_2515"/>
<accession>B1J8W5</accession>
<organism evidence="2">
    <name type="scientific">Pseudomonas putida (strain W619)</name>
    <dbReference type="NCBI Taxonomy" id="390235"/>
    <lineage>
        <taxon>Bacteria</taxon>
        <taxon>Pseudomonadati</taxon>
        <taxon>Pseudomonadota</taxon>
        <taxon>Gammaproteobacteria</taxon>
        <taxon>Pseudomonadales</taxon>
        <taxon>Pseudomonadaceae</taxon>
        <taxon>Pseudomonas</taxon>
    </lineage>
</organism>
<protein>
    <recommendedName>
        <fullName evidence="3">Transmembrane protein</fullName>
    </recommendedName>
</protein>
<evidence type="ECO:0000256" key="1">
    <source>
        <dbReference type="SAM" id="Phobius"/>
    </source>
</evidence>
<feature type="transmembrane region" description="Helical" evidence="1">
    <location>
        <begin position="15"/>
        <end position="40"/>
    </location>
</feature>
<keyword evidence="1" id="KW-0812">Transmembrane</keyword>
<dbReference type="KEGG" id="ppw:PputW619_2515"/>
<feature type="transmembrane region" description="Helical" evidence="1">
    <location>
        <begin position="106"/>
        <end position="130"/>
    </location>
</feature>
<reference evidence="2" key="1">
    <citation type="submission" date="2008-02" db="EMBL/GenBank/DDBJ databases">
        <title>Complete sequence of Psuedomonas putida W619.</title>
        <authorList>
            <consortium name="US DOE Joint Genome Institute"/>
            <person name="Copeland A."/>
            <person name="Lucas S."/>
            <person name="Lapidus A."/>
            <person name="Barry K."/>
            <person name="Detter J.C."/>
            <person name="Glavina del Rio T."/>
            <person name="Dalin E."/>
            <person name="Tice H."/>
            <person name="Pitluck S."/>
            <person name="Chain P."/>
            <person name="Malfatti S."/>
            <person name="Shin M."/>
            <person name="Vergez L."/>
            <person name="Schmutz J."/>
            <person name="Larimer F."/>
            <person name="Land M."/>
            <person name="Hauser L."/>
            <person name="Kyrpides N."/>
            <person name="Kim E."/>
            <person name="Taghavi S."/>
            <person name="Vangronsveld D."/>
            <person name="van der Lelie D."/>
            <person name="Richardson P."/>
        </authorList>
    </citation>
    <scope>NUCLEOTIDE SEQUENCE</scope>
    <source>
        <strain evidence="2">W619</strain>
    </source>
</reference>
<sequence>MTTHRPYEFHERSPYIFRLVAFITCLLTAALGFLSARWLASDILPLFGSLFTDTPIVVTPYLGFMLIAMCTVSPILIITSAYACWRAKKFDPPINSRLYRFQYQSYKLTLWSMICIAPALAILVTLGLWAKGYTPCQKLLISGSAWKVYWVNDARYCFKPDSYTDDNQPCKRIGDKTVCVQFEDR</sequence>
<evidence type="ECO:0000313" key="2">
    <source>
        <dbReference type="EMBL" id="ACA73015.1"/>
    </source>
</evidence>